<feature type="chain" id="PRO_5004508601" evidence="2">
    <location>
        <begin position="22"/>
        <end position="98"/>
    </location>
</feature>
<dbReference type="GeneID" id="19466517"/>
<keyword evidence="2" id="KW-0732">Signal</keyword>
<dbReference type="KEGG" id="glz:GLAREA_07464"/>
<dbReference type="EMBL" id="KE145359">
    <property type="protein sequence ID" value="EPE32331.1"/>
    <property type="molecule type" value="Genomic_DNA"/>
</dbReference>
<gene>
    <name evidence="3" type="ORF">GLAREA_07464</name>
</gene>
<dbReference type="AlphaFoldDB" id="S3DJW6"/>
<organism evidence="3 4">
    <name type="scientific">Glarea lozoyensis (strain ATCC 20868 / MF5171)</name>
    <dbReference type="NCBI Taxonomy" id="1116229"/>
    <lineage>
        <taxon>Eukaryota</taxon>
        <taxon>Fungi</taxon>
        <taxon>Dikarya</taxon>
        <taxon>Ascomycota</taxon>
        <taxon>Pezizomycotina</taxon>
        <taxon>Leotiomycetes</taxon>
        <taxon>Helotiales</taxon>
        <taxon>Helotiaceae</taxon>
        <taxon>Glarea</taxon>
    </lineage>
</organism>
<evidence type="ECO:0000256" key="2">
    <source>
        <dbReference type="SAM" id="SignalP"/>
    </source>
</evidence>
<accession>S3DJW6</accession>
<dbReference type="RefSeq" id="XP_008080343.1">
    <property type="nucleotide sequence ID" value="XM_008082152.1"/>
</dbReference>
<evidence type="ECO:0000313" key="3">
    <source>
        <dbReference type="EMBL" id="EPE32331.1"/>
    </source>
</evidence>
<dbReference type="HOGENOM" id="CLU_2333783_0_0_1"/>
<dbReference type="Proteomes" id="UP000016922">
    <property type="component" value="Unassembled WGS sequence"/>
</dbReference>
<feature type="region of interest" description="Disordered" evidence="1">
    <location>
        <begin position="43"/>
        <end position="62"/>
    </location>
</feature>
<name>S3DJW6_GLAL2</name>
<reference evidence="3 4" key="1">
    <citation type="journal article" date="2013" name="BMC Genomics">
        <title>Genomics-driven discovery of the pneumocandin biosynthetic gene cluster in the fungus Glarea lozoyensis.</title>
        <authorList>
            <person name="Chen L."/>
            <person name="Yue Q."/>
            <person name="Zhang X."/>
            <person name="Xiang M."/>
            <person name="Wang C."/>
            <person name="Li S."/>
            <person name="Che Y."/>
            <person name="Ortiz-Lopez F.J."/>
            <person name="Bills G.F."/>
            <person name="Liu X."/>
            <person name="An Z."/>
        </authorList>
    </citation>
    <scope>NUCLEOTIDE SEQUENCE [LARGE SCALE GENOMIC DNA]</scope>
    <source>
        <strain evidence="4">ATCC 20868 / MF5171</strain>
    </source>
</reference>
<sequence length="98" mass="9716">MPRNFSFTLIYVLALLGVAMSTSFSNTTHHTSTTCLTCNTTVSTKTAPHSDKTGTATRTGATGTGQGVISTGAAATGGVGVWEGIGLGVVVLGGLLGV</sequence>
<evidence type="ECO:0000256" key="1">
    <source>
        <dbReference type="SAM" id="MobiDB-lite"/>
    </source>
</evidence>
<keyword evidence="4" id="KW-1185">Reference proteome</keyword>
<evidence type="ECO:0000313" key="4">
    <source>
        <dbReference type="Proteomes" id="UP000016922"/>
    </source>
</evidence>
<feature type="signal peptide" evidence="2">
    <location>
        <begin position="1"/>
        <end position="21"/>
    </location>
</feature>
<proteinExistence type="predicted"/>
<protein>
    <submittedName>
        <fullName evidence="3">Uncharacterized protein</fullName>
    </submittedName>
</protein>